<sequence length="1178" mass="127836">MLIIKKDSEVMTNYVAANPVPAGENFGVFHDKDWQPAVFALGEDGILSLIITVGREPTKINFTKASGLFSEDVKVQAFAVLQAPDSSLDICIATEASDTTSNFYLLHHITLDEIPGTMPSAKVIQGVFPTVHHIFMGHKSGDSQQALPLVMVAFKRPDRLTSTEDLNYVKFVDKQATLVKSWSLPVNPKKIYNIALITCPLGDGVMVLYEGFTGGMFLVFKVLDGGEDDDGDDFAVQVPCPKGATCLASFLDPAKKWTVVLVGGEVITALTYKEYRSPHGGPGAVIDELRKISDLKDLHLSQTGENLRLWYTTAADAVYYYTTTTTDLSKGVVIPLLAKGLGGRISSLLSSRPADGDRKLLVSSLLSVDEHGNLSLLQQDPISQAWQQYPFWHASVETVTPVTGIMVRLHATVVNDGDGDSADLLPGCWLRVSCSGVVRCIINGRHTTLSPTADWHQTDAKGVLNILLQTDDATIHKFAVDAYRPAQAPSKPMATAGERNLMDPVLDPSQKVIPKIEGVQTPADVQNLKKPDGSPLFAKQLEPEDAKGAAAAFQQLVASAKDLNNKDKDRAQAYHATVFASENPSDSPDILVPFGFWSDVGDVFNGMWHWLGEVADTVWHWTCDLVDGVWKFIVHVGEEIYEIALTTITSIVKGVMWVLKKIGAVIKDIIEFISYLFDWTDILATTDSVAAGFNAALDYGEELLTGADLDVHKWLENIRTTIQQNLTDLQSNDYEQARVGTEKKASHQDAAATNDGGDNADQGDDDEIKAGVTYNWSTYCFLYGGGPTNAVLHDETSLVAADSTEDQLVKLWDDVQSEVKIIMRTLTDVAKDLVEFFNPASFSVQDVVNKLESDLINGMIDALEKLADILFDALKLGIGMIRDLATKEVDIPVITWLWKNVIARGRPLTLLNFCALLIAIPTTVLYKAKKKCAPPKLHGRLTKSTFAQYVQGQADASLASDMLGFSRAAGSSVVLVGGEFDMLSLGVDGAFEGLGLEIIPIGPIDSLMNVLDSASLTFETVGGFSTWPVGETPAAVSGVTTTALSTRDAIKYAGWVVAGADLLAGAVVKIVGKKKKLERPVIKRWKGTVSAVMSVPTLCLSLTGNIMDASQGSKKDVLIVDGFIETAASFGATWGKSVARWNDEFENELMYIGLAVYQFCTLLNYGLKIVDFAVEELD</sequence>
<feature type="region of interest" description="Disordered" evidence="1">
    <location>
        <begin position="737"/>
        <end position="765"/>
    </location>
</feature>
<feature type="compositionally biased region" description="Low complexity" evidence="1">
    <location>
        <begin position="748"/>
        <end position="760"/>
    </location>
</feature>
<protein>
    <submittedName>
        <fullName evidence="2">Uncharacterized protein</fullName>
    </submittedName>
</protein>
<accession>A0A8H4MSG4</accession>
<dbReference type="AlphaFoldDB" id="A0A8H4MSG4"/>
<evidence type="ECO:0000256" key="1">
    <source>
        <dbReference type="SAM" id="MobiDB-lite"/>
    </source>
</evidence>
<name>A0A8H4MSG4_ASPFM</name>
<proteinExistence type="predicted"/>
<dbReference type="Proteomes" id="UP000813423">
    <property type="component" value="Unassembled WGS sequence"/>
</dbReference>
<reference evidence="2" key="1">
    <citation type="submission" date="2021-08" db="EMBL/GenBank/DDBJ databases">
        <title>Global Aspergillus fumigatus from environmental and clinical sources.</title>
        <authorList>
            <person name="Barber A."/>
            <person name="Sae-Ong T."/>
        </authorList>
    </citation>
    <scope>NUCLEOTIDE SEQUENCE</scope>
    <source>
        <strain evidence="2">NRZ-2016-071</strain>
    </source>
</reference>
<gene>
    <name evidence="2" type="ORF">KXV57_001737</name>
</gene>
<evidence type="ECO:0000313" key="3">
    <source>
        <dbReference type="Proteomes" id="UP000813423"/>
    </source>
</evidence>
<comment type="caution">
    <text evidence="2">The sequence shown here is derived from an EMBL/GenBank/DDBJ whole genome shotgun (WGS) entry which is preliminary data.</text>
</comment>
<evidence type="ECO:0000313" key="2">
    <source>
        <dbReference type="EMBL" id="KAH1895753.1"/>
    </source>
</evidence>
<organism evidence="2 3">
    <name type="scientific">Aspergillus fumigatus</name>
    <name type="common">Neosartorya fumigata</name>
    <dbReference type="NCBI Taxonomy" id="746128"/>
    <lineage>
        <taxon>Eukaryota</taxon>
        <taxon>Fungi</taxon>
        <taxon>Dikarya</taxon>
        <taxon>Ascomycota</taxon>
        <taxon>Pezizomycotina</taxon>
        <taxon>Eurotiomycetes</taxon>
        <taxon>Eurotiomycetidae</taxon>
        <taxon>Eurotiales</taxon>
        <taxon>Aspergillaceae</taxon>
        <taxon>Aspergillus</taxon>
        <taxon>Aspergillus subgen. Fumigati</taxon>
    </lineage>
</organism>
<dbReference type="EMBL" id="JAIBSC010000134">
    <property type="protein sequence ID" value="KAH1895753.1"/>
    <property type="molecule type" value="Genomic_DNA"/>
</dbReference>